<keyword evidence="5 10" id="KW-0547">Nucleotide-binding</keyword>
<dbReference type="EC" id="3.6.1.-" evidence="10"/>
<organism evidence="13 14">
    <name type="scientific">Pseudodesulfovibrio sediminis</name>
    <dbReference type="NCBI Taxonomy" id="2810563"/>
    <lineage>
        <taxon>Bacteria</taxon>
        <taxon>Pseudomonadati</taxon>
        <taxon>Thermodesulfobacteriota</taxon>
        <taxon>Desulfovibrionia</taxon>
        <taxon>Desulfovibrionales</taxon>
        <taxon>Desulfovibrionaceae</taxon>
    </lineage>
</organism>
<keyword evidence="6 10" id="KW-0378">Hydrolase</keyword>
<dbReference type="Pfam" id="PF16745">
    <property type="entry name" value="RsgA_N"/>
    <property type="match status" value="1"/>
</dbReference>
<dbReference type="SUPFAM" id="SSF52540">
    <property type="entry name" value="P-loop containing nucleoside triphosphate hydrolases"/>
    <property type="match status" value="1"/>
</dbReference>
<dbReference type="PROSITE" id="PS50936">
    <property type="entry name" value="ENGC_GTPASE"/>
    <property type="match status" value="1"/>
</dbReference>
<evidence type="ECO:0000256" key="8">
    <source>
        <dbReference type="ARBA" id="ARBA00022884"/>
    </source>
</evidence>
<dbReference type="InterPro" id="IPR027417">
    <property type="entry name" value="P-loop_NTPase"/>
</dbReference>
<evidence type="ECO:0000313" key="14">
    <source>
        <dbReference type="Proteomes" id="UP001053296"/>
    </source>
</evidence>
<evidence type="ECO:0000256" key="7">
    <source>
        <dbReference type="ARBA" id="ARBA00022833"/>
    </source>
</evidence>
<comment type="cofactor">
    <cofactor evidence="10">
        <name>Zn(2+)</name>
        <dbReference type="ChEBI" id="CHEBI:29105"/>
    </cofactor>
    <text evidence="10">Binds 1 zinc ion per subunit.</text>
</comment>
<evidence type="ECO:0000256" key="9">
    <source>
        <dbReference type="ARBA" id="ARBA00023134"/>
    </source>
</evidence>
<feature type="binding site" evidence="10">
    <location>
        <position position="247"/>
    </location>
    <ligand>
        <name>Zn(2+)</name>
        <dbReference type="ChEBI" id="CHEBI:29105"/>
    </ligand>
</feature>
<evidence type="ECO:0000256" key="3">
    <source>
        <dbReference type="ARBA" id="ARBA00022723"/>
    </source>
</evidence>
<evidence type="ECO:0000259" key="12">
    <source>
        <dbReference type="PROSITE" id="PS51721"/>
    </source>
</evidence>
<dbReference type="InterPro" id="IPR031944">
    <property type="entry name" value="RsgA_N"/>
</dbReference>
<keyword evidence="2 10" id="KW-0690">Ribosome biogenesis</keyword>
<keyword evidence="8 10" id="KW-0694">RNA-binding</keyword>
<dbReference type="RefSeq" id="WP_229591343.1">
    <property type="nucleotide sequence ID" value="NZ_AP024485.1"/>
</dbReference>
<evidence type="ECO:0000256" key="5">
    <source>
        <dbReference type="ARBA" id="ARBA00022741"/>
    </source>
</evidence>
<dbReference type="Proteomes" id="UP001053296">
    <property type="component" value="Chromosome"/>
</dbReference>
<comment type="function">
    <text evidence="10">One of several proteins that assist in the late maturation steps of the functional core of the 30S ribosomal subunit. Helps release RbfA from mature subunits. May play a role in the assembly of ribosomal proteins into the subunit. Circularly permuted GTPase that catalyzes slow GTP hydrolysis, GTPase activity is stimulated by the 30S ribosomal subunit.</text>
</comment>
<keyword evidence="4 10" id="KW-0699">rRNA-binding</keyword>
<dbReference type="PANTHER" id="PTHR32120">
    <property type="entry name" value="SMALL RIBOSOMAL SUBUNIT BIOGENESIS GTPASE RSGA"/>
    <property type="match status" value="1"/>
</dbReference>
<keyword evidence="7 10" id="KW-0862">Zinc</keyword>
<evidence type="ECO:0000256" key="10">
    <source>
        <dbReference type="HAMAP-Rule" id="MF_01820"/>
    </source>
</evidence>
<evidence type="ECO:0000256" key="4">
    <source>
        <dbReference type="ARBA" id="ARBA00022730"/>
    </source>
</evidence>
<feature type="binding site" evidence="10">
    <location>
        <begin position="165"/>
        <end position="173"/>
    </location>
    <ligand>
        <name>GTP</name>
        <dbReference type="ChEBI" id="CHEBI:37565"/>
    </ligand>
</feature>
<feature type="binding site" evidence="10">
    <location>
        <position position="260"/>
    </location>
    <ligand>
        <name>Zn(2+)</name>
        <dbReference type="ChEBI" id="CHEBI:29105"/>
    </ligand>
</feature>
<comment type="subunit">
    <text evidence="10">Monomer. Associates with 30S ribosomal subunit, binds 16S rRNA.</text>
</comment>
<keyword evidence="1 10" id="KW-0963">Cytoplasm</keyword>
<keyword evidence="9 10" id="KW-0342">GTP-binding</keyword>
<dbReference type="Pfam" id="PF03193">
    <property type="entry name" value="RsgA_GTPase"/>
    <property type="match status" value="1"/>
</dbReference>
<protein>
    <recommendedName>
        <fullName evidence="10">Small ribosomal subunit biogenesis GTPase RsgA</fullName>
        <ecNumber evidence="10">3.6.1.-</ecNumber>
    </recommendedName>
</protein>
<dbReference type="HAMAP" id="MF_01820">
    <property type="entry name" value="GTPase_RsgA"/>
    <property type="match status" value="1"/>
</dbReference>
<dbReference type="InterPro" id="IPR004881">
    <property type="entry name" value="Ribosome_biogen_GTPase_RsgA"/>
</dbReference>
<dbReference type="Gene3D" id="3.40.50.300">
    <property type="entry name" value="P-loop containing nucleotide triphosphate hydrolases"/>
    <property type="match status" value="1"/>
</dbReference>
<keyword evidence="14" id="KW-1185">Reference proteome</keyword>
<comment type="subcellular location">
    <subcellularLocation>
        <location evidence="10">Cytoplasm</location>
    </subcellularLocation>
</comment>
<dbReference type="PROSITE" id="PS51721">
    <property type="entry name" value="G_CP"/>
    <property type="match status" value="1"/>
</dbReference>
<dbReference type="InterPro" id="IPR030378">
    <property type="entry name" value="G_CP_dom"/>
</dbReference>
<feature type="binding site" evidence="10">
    <location>
        <position position="252"/>
    </location>
    <ligand>
        <name>Zn(2+)</name>
        <dbReference type="ChEBI" id="CHEBI:29105"/>
    </ligand>
</feature>
<accession>A0ABM7P8N2</accession>
<dbReference type="CDD" id="cd01854">
    <property type="entry name" value="YjeQ_EngC"/>
    <property type="match status" value="1"/>
</dbReference>
<gene>
    <name evidence="10 13" type="primary">rsgA</name>
    <name evidence="13" type="ORF">PSDVSF_26120</name>
</gene>
<feature type="binding site" evidence="10">
    <location>
        <begin position="114"/>
        <end position="117"/>
    </location>
    <ligand>
        <name>GTP</name>
        <dbReference type="ChEBI" id="CHEBI:37565"/>
    </ligand>
</feature>
<sequence>MTGKIIKGVGGFYCVHVPGKGVYECRARGIFRKDKIKPLIGDNVDMALVDDAKKIGNIEKIFDRDNSLNRPTVANLDQAVIVFAVSQPEPNYNLLDRFLVMVEANGIDAIICFNKIDILSIKQVDTIVREYEKIGYAVLPTSSIKDQGIGELKALLYGKTTVFAGPSGVGKSSILNLIQDEMVLETGSVSDKNSRGKHTTRHAELICFHDDSYVVDTPGFSSLESEEMEANQLKHYFREFVEYESECKFSSCLHLNEPKCGVKEAVAAGHISESRYASYKQLVDELLGS</sequence>
<name>A0ABM7P8N2_9BACT</name>
<evidence type="ECO:0000313" key="13">
    <source>
        <dbReference type="EMBL" id="BCS89370.1"/>
    </source>
</evidence>
<dbReference type="Gene3D" id="2.40.50.140">
    <property type="entry name" value="Nucleic acid-binding proteins"/>
    <property type="match status" value="1"/>
</dbReference>
<evidence type="ECO:0000259" key="11">
    <source>
        <dbReference type="PROSITE" id="PS50936"/>
    </source>
</evidence>
<feature type="domain" description="EngC GTPase" evidence="11">
    <location>
        <begin position="74"/>
        <end position="221"/>
    </location>
</feature>
<dbReference type="SUPFAM" id="SSF50249">
    <property type="entry name" value="Nucleic acid-binding proteins"/>
    <property type="match status" value="1"/>
</dbReference>
<dbReference type="InterPro" id="IPR010914">
    <property type="entry name" value="RsgA_GTPase_dom"/>
</dbReference>
<feature type="binding site" evidence="10">
    <location>
        <position position="254"/>
    </location>
    <ligand>
        <name>Zn(2+)</name>
        <dbReference type="ChEBI" id="CHEBI:29105"/>
    </ligand>
</feature>
<comment type="similarity">
    <text evidence="10">Belongs to the TRAFAC class YlqF/YawG GTPase family. RsgA subfamily.</text>
</comment>
<dbReference type="PANTHER" id="PTHR32120:SF11">
    <property type="entry name" value="SMALL RIBOSOMAL SUBUNIT BIOGENESIS GTPASE RSGA 1, MITOCHONDRIAL-RELATED"/>
    <property type="match status" value="1"/>
</dbReference>
<evidence type="ECO:0000256" key="1">
    <source>
        <dbReference type="ARBA" id="ARBA00022490"/>
    </source>
</evidence>
<dbReference type="EMBL" id="AP024485">
    <property type="protein sequence ID" value="BCS89370.1"/>
    <property type="molecule type" value="Genomic_DNA"/>
</dbReference>
<keyword evidence="3 10" id="KW-0479">Metal-binding</keyword>
<feature type="domain" description="CP-type G" evidence="12">
    <location>
        <begin position="65"/>
        <end position="223"/>
    </location>
</feature>
<dbReference type="NCBIfam" id="TIGR00157">
    <property type="entry name" value="ribosome small subunit-dependent GTPase A"/>
    <property type="match status" value="1"/>
</dbReference>
<evidence type="ECO:0000256" key="6">
    <source>
        <dbReference type="ARBA" id="ARBA00022801"/>
    </source>
</evidence>
<proteinExistence type="inferred from homology"/>
<dbReference type="InterPro" id="IPR012340">
    <property type="entry name" value="NA-bd_OB-fold"/>
</dbReference>
<dbReference type="CDD" id="cd04466">
    <property type="entry name" value="S1_YloQ_GTPase"/>
    <property type="match status" value="1"/>
</dbReference>
<dbReference type="Gene3D" id="1.10.40.50">
    <property type="entry name" value="Probable gtpase engc, domain 3"/>
    <property type="match status" value="1"/>
</dbReference>
<evidence type="ECO:0000256" key="2">
    <source>
        <dbReference type="ARBA" id="ARBA00022517"/>
    </source>
</evidence>
<reference evidence="13" key="1">
    <citation type="journal article" date="2022" name="Arch. Microbiol.">
        <title>Pseudodesulfovibrio sediminis sp. nov., a mesophilic and neutrophilic sulfate-reducing bacterium isolated from sediment of a brackish lake.</title>
        <authorList>
            <person name="Takahashi A."/>
            <person name="Kojima H."/>
            <person name="Watanabe M."/>
            <person name="Fukui M."/>
        </authorList>
    </citation>
    <scope>NUCLEOTIDE SEQUENCE</scope>
    <source>
        <strain evidence="13">SF6</strain>
    </source>
</reference>